<dbReference type="GeneID" id="28897601"/>
<protein>
    <submittedName>
        <fullName evidence="2">Uncharacterized protein</fullName>
    </submittedName>
</protein>
<accession>A0A165HP79</accession>
<organism evidence="2 3">
    <name type="scientific">Xylona heveae (strain CBS 132557 / TC161)</name>
    <dbReference type="NCBI Taxonomy" id="1328760"/>
    <lineage>
        <taxon>Eukaryota</taxon>
        <taxon>Fungi</taxon>
        <taxon>Dikarya</taxon>
        <taxon>Ascomycota</taxon>
        <taxon>Pezizomycotina</taxon>
        <taxon>Xylonomycetes</taxon>
        <taxon>Xylonales</taxon>
        <taxon>Xylonaceae</taxon>
        <taxon>Xylona</taxon>
    </lineage>
</organism>
<feature type="region of interest" description="Disordered" evidence="1">
    <location>
        <begin position="73"/>
        <end position="111"/>
    </location>
</feature>
<dbReference type="AlphaFoldDB" id="A0A165HP79"/>
<dbReference type="RefSeq" id="XP_018189351.1">
    <property type="nucleotide sequence ID" value="XM_018332464.1"/>
</dbReference>
<name>A0A165HP79_XYLHT</name>
<evidence type="ECO:0000256" key="1">
    <source>
        <dbReference type="SAM" id="MobiDB-lite"/>
    </source>
</evidence>
<dbReference type="Proteomes" id="UP000076632">
    <property type="component" value="Unassembled WGS sequence"/>
</dbReference>
<proteinExistence type="predicted"/>
<sequence length="138" mass="15508">MPDEVTMNQMITAMVYEFERLNLPIPTGLISGISHQNRTKAAIEHNLRPFRRAADNLKKILAQNPDAFPAKITQRKRKAPVEKPAEAVTNEQVAKAEEQVDAEDELDTEDEIPFQAPVAKMMRTAEGKKAVYSHPQAE</sequence>
<gene>
    <name evidence="2" type="ORF">L228DRAFT_246643</name>
</gene>
<evidence type="ECO:0000313" key="2">
    <source>
        <dbReference type="EMBL" id="KZF23796.1"/>
    </source>
</evidence>
<keyword evidence="3" id="KW-1185">Reference proteome</keyword>
<dbReference type="EMBL" id="KV407457">
    <property type="protein sequence ID" value="KZF23796.1"/>
    <property type="molecule type" value="Genomic_DNA"/>
</dbReference>
<evidence type="ECO:0000313" key="3">
    <source>
        <dbReference type="Proteomes" id="UP000076632"/>
    </source>
</evidence>
<reference evidence="2 3" key="1">
    <citation type="journal article" date="2016" name="Fungal Biol.">
        <title>The genome of Xylona heveae provides a window into fungal endophytism.</title>
        <authorList>
            <person name="Gazis R."/>
            <person name="Kuo A."/>
            <person name="Riley R."/>
            <person name="LaButti K."/>
            <person name="Lipzen A."/>
            <person name="Lin J."/>
            <person name="Amirebrahimi M."/>
            <person name="Hesse C.N."/>
            <person name="Spatafora J.W."/>
            <person name="Henrissat B."/>
            <person name="Hainaut M."/>
            <person name="Grigoriev I.V."/>
            <person name="Hibbett D.S."/>
        </authorList>
    </citation>
    <scope>NUCLEOTIDE SEQUENCE [LARGE SCALE GENOMIC DNA]</scope>
    <source>
        <strain evidence="2 3">TC161</strain>
    </source>
</reference>
<dbReference type="InParanoid" id="A0A165HP79"/>
<feature type="compositionally biased region" description="Acidic residues" evidence="1">
    <location>
        <begin position="99"/>
        <end position="111"/>
    </location>
</feature>